<dbReference type="InterPro" id="IPR003265">
    <property type="entry name" value="HhH-GPD_domain"/>
</dbReference>
<proteinExistence type="predicted"/>
<evidence type="ECO:0000313" key="6">
    <source>
        <dbReference type="EMBL" id="KAK7465688.1"/>
    </source>
</evidence>
<keyword evidence="2" id="KW-0539">Nucleus</keyword>
<dbReference type="EMBL" id="JBANRG010000009">
    <property type="protein sequence ID" value="KAK7463723.1"/>
    <property type="molecule type" value="Genomic_DNA"/>
</dbReference>
<dbReference type="PANTHER" id="PTHR15074">
    <property type="entry name" value="METHYL-CPG-BINDING PROTEIN"/>
    <property type="match status" value="1"/>
</dbReference>
<feature type="region of interest" description="Disordered" evidence="3">
    <location>
        <begin position="217"/>
        <end position="259"/>
    </location>
</feature>
<keyword evidence="7" id="KW-1185">Reference proteome</keyword>
<evidence type="ECO:0000256" key="3">
    <source>
        <dbReference type="SAM" id="MobiDB-lite"/>
    </source>
</evidence>
<protein>
    <recommendedName>
        <fullName evidence="4">HhH-GPD domain-containing protein</fullName>
    </recommendedName>
</protein>
<evidence type="ECO:0000313" key="7">
    <source>
        <dbReference type="Proteomes" id="UP001498398"/>
    </source>
</evidence>
<dbReference type="EMBL" id="JBANRG010000006">
    <property type="protein sequence ID" value="KAK7465688.1"/>
    <property type="molecule type" value="Genomic_DNA"/>
</dbReference>
<evidence type="ECO:0000259" key="4">
    <source>
        <dbReference type="Pfam" id="PF00730"/>
    </source>
</evidence>
<accession>A0ABR1JX54</accession>
<dbReference type="Gene3D" id="1.10.340.30">
    <property type="entry name" value="Hypothetical protein, domain 2"/>
    <property type="match status" value="1"/>
</dbReference>
<dbReference type="InterPro" id="IPR011257">
    <property type="entry name" value="DNA_glycosylase"/>
</dbReference>
<feature type="domain" description="HhH-GPD" evidence="4">
    <location>
        <begin position="39"/>
        <end position="182"/>
    </location>
</feature>
<dbReference type="Pfam" id="PF00730">
    <property type="entry name" value="HhH-GPD"/>
    <property type="match status" value="1"/>
</dbReference>
<dbReference type="SUPFAM" id="SSF48150">
    <property type="entry name" value="DNA-glycosylase"/>
    <property type="match status" value="1"/>
</dbReference>
<name>A0ABR1JX54_9AGAR</name>
<organism evidence="6 7">
    <name type="scientific">Marasmiellus scandens</name>
    <dbReference type="NCBI Taxonomy" id="2682957"/>
    <lineage>
        <taxon>Eukaryota</taxon>
        <taxon>Fungi</taxon>
        <taxon>Dikarya</taxon>
        <taxon>Basidiomycota</taxon>
        <taxon>Agaricomycotina</taxon>
        <taxon>Agaricomycetes</taxon>
        <taxon>Agaricomycetidae</taxon>
        <taxon>Agaricales</taxon>
        <taxon>Marasmiineae</taxon>
        <taxon>Omphalotaceae</taxon>
        <taxon>Marasmiellus</taxon>
    </lineage>
</organism>
<evidence type="ECO:0000313" key="5">
    <source>
        <dbReference type="EMBL" id="KAK7463723.1"/>
    </source>
</evidence>
<gene>
    <name evidence="6" type="ORF">VKT23_005660</name>
    <name evidence="5" type="ORF">VKT23_007063</name>
</gene>
<evidence type="ECO:0000256" key="1">
    <source>
        <dbReference type="ARBA" id="ARBA00004123"/>
    </source>
</evidence>
<dbReference type="InterPro" id="IPR045138">
    <property type="entry name" value="MeCP2/MBD4"/>
</dbReference>
<dbReference type="PANTHER" id="PTHR15074:SF0">
    <property type="entry name" value="METHYL-CPG-BINDING DOMAIN PROTEIN 4-LIKE PROTEIN"/>
    <property type="match status" value="1"/>
</dbReference>
<dbReference type="Proteomes" id="UP001498398">
    <property type="component" value="Unassembled WGS sequence"/>
</dbReference>
<reference evidence="6 7" key="1">
    <citation type="submission" date="2024-01" db="EMBL/GenBank/DDBJ databases">
        <title>A draft genome for the cacao thread blight pathogen Marasmiellus scandens.</title>
        <authorList>
            <person name="Baruah I.K."/>
            <person name="Leung J."/>
            <person name="Bukari Y."/>
            <person name="Amoako-Attah I."/>
            <person name="Meinhardt L.W."/>
            <person name="Bailey B.A."/>
            <person name="Cohen S.P."/>
        </authorList>
    </citation>
    <scope>NUCLEOTIDE SEQUENCE [LARGE SCALE GENOMIC DNA]</scope>
    <source>
        <strain evidence="6 7">GH-19</strain>
    </source>
</reference>
<comment type="subcellular location">
    <subcellularLocation>
        <location evidence="1">Nucleus</location>
    </subcellularLocation>
</comment>
<evidence type="ECO:0000256" key="2">
    <source>
        <dbReference type="ARBA" id="ARBA00023242"/>
    </source>
</evidence>
<comment type="caution">
    <text evidence="6">The sequence shown here is derived from an EMBL/GenBank/DDBJ whole genome shotgun (WGS) entry which is preliminary data.</text>
</comment>
<sequence>MASKSPYFDRSKLLRRLSLLKPNLIQEKLAHDPFKLLVAVTLLNKTTGKVAIPIFWELDQRWPTPWALSTADSTELANLLHTLGTYTIRSKRLIELALAYLKDPPNKYDARPSRPTLASPIKVSKRIKYPATPVSHLPGTGPYALDSYRIFCTAHDDPLSDEWKSVTPTDKELIRFLKWKWATEEQMEWSPETGAAQSLTIPYLQSLIAELALRESPTPSPSIKRTCPVEDTTIPTKKRPTTTLAINIPKPPRPIKRKQ</sequence>